<dbReference type="Pfam" id="PF01429">
    <property type="entry name" value="MBD"/>
    <property type="match status" value="1"/>
</dbReference>
<dbReference type="PANTHER" id="PTHR12396">
    <property type="entry name" value="METHYL-CPG BINDING PROTEIN, MBD"/>
    <property type="match status" value="1"/>
</dbReference>
<name>A0AAF1AGL9_DAUCS</name>
<reference evidence="8" key="1">
    <citation type="journal article" date="2016" name="Nat. Genet.">
        <title>A high-quality carrot genome assembly provides new insights into carotenoid accumulation and asterid genome evolution.</title>
        <authorList>
            <person name="Iorizzo M."/>
            <person name="Ellison S."/>
            <person name="Senalik D."/>
            <person name="Zeng P."/>
            <person name="Satapoomin P."/>
            <person name="Huang J."/>
            <person name="Bowman M."/>
            <person name="Iovene M."/>
            <person name="Sanseverino W."/>
            <person name="Cavagnaro P."/>
            <person name="Yildiz M."/>
            <person name="Macko-Podgorni A."/>
            <person name="Moranska E."/>
            <person name="Grzebelus E."/>
            <person name="Grzebelus D."/>
            <person name="Ashrafi H."/>
            <person name="Zheng Z."/>
            <person name="Cheng S."/>
            <person name="Spooner D."/>
            <person name="Van Deynze A."/>
            <person name="Simon P."/>
        </authorList>
    </citation>
    <scope>NUCLEOTIDE SEQUENCE</scope>
    <source>
        <tissue evidence="8">Leaf</tissue>
    </source>
</reference>
<evidence type="ECO:0000256" key="1">
    <source>
        <dbReference type="ARBA" id="ARBA00004123"/>
    </source>
</evidence>
<feature type="compositionally biased region" description="Polar residues" evidence="6">
    <location>
        <begin position="67"/>
        <end position="84"/>
    </location>
</feature>
<evidence type="ECO:0000259" key="7">
    <source>
        <dbReference type="PROSITE" id="PS50982"/>
    </source>
</evidence>
<dbReference type="PANTHER" id="PTHR12396:SF46">
    <property type="entry name" value="METHYL-CPG-BINDING DOMAIN-CONTAINING PROTEIN 6"/>
    <property type="match status" value="1"/>
</dbReference>
<keyword evidence="3" id="KW-0238">DNA-binding</keyword>
<proteinExistence type="predicted"/>
<dbReference type="Proteomes" id="UP000077755">
    <property type="component" value="Chromosome 1"/>
</dbReference>
<evidence type="ECO:0000256" key="3">
    <source>
        <dbReference type="ARBA" id="ARBA00023125"/>
    </source>
</evidence>
<dbReference type="EMBL" id="CP093343">
    <property type="protein sequence ID" value="WOG83114.1"/>
    <property type="molecule type" value="Genomic_DNA"/>
</dbReference>
<sequence length="154" mass="16883">MANPLPGSDPVAGSNKSPGWLPAGWTVTYKTRTSGATAGTVDKYYVEPTTGARFRSKVEVERYLETGSKNKLPSDTNATPSGTLNKNNEKSGTKKTGTKRKKEAVWSFDFKNPPEEVTWSLVDGMWKPSIGGEQVQESTAQEWAATFELECKME</sequence>
<dbReference type="InterPro" id="IPR001739">
    <property type="entry name" value="Methyl_CpG_DNA-bd"/>
</dbReference>
<evidence type="ECO:0000313" key="9">
    <source>
        <dbReference type="Proteomes" id="UP000077755"/>
    </source>
</evidence>
<evidence type="ECO:0000313" key="8">
    <source>
        <dbReference type="EMBL" id="WOG83114.1"/>
    </source>
</evidence>
<evidence type="ECO:0000256" key="5">
    <source>
        <dbReference type="ARBA" id="ARBA00023242"/>
    </source>
</evidence>
<gene>
    <name evidence="8" type="ORF">DCAR_0102288</name>
</gene>
<evidence type="ECO:0000256" key="4">
    <source>
        <dbReference type="ARBA" id="ARBA00023163"/>
    </source>
</evidence>
<accession>A0AAF1AGL9</accession>
<reference evidence="8" key="2">
    <citation type="submission" date="2022-03" db="EMBL/GenBank/DDBJ databases">
        <title>Draft title - Genomic analysis of global carrot germplasm unveils the trajectory of domestication and the origin of high carotenoid orange carrot.</title>
        <authorList>
            <person name="Iorizzo M."/>
            <person name="Ellison S."/>
            <person name="Senalik D."/>
            <person name="Macko-Podgorni A."/>
            <person name="Grzebelus D."/>
            <person name="Bostan H."/>
            <person name="Rolling W."/>
            <person name="Curaba J."/>
            <person name="Simon P."/>
        </authorList>
    </citation>
    <scope>NUCLEOTIDE SEQUENCE</scope>
    <source>
        <tissue evidence="8">Leaf</tissue>
    </source>
</reference>
<organism evidence="8 9">
    <name type="scientific">Daucus carota subsp. sativus</name>
    <name type="common">Carrot</name>
    <dbReference type="NCBI Taxonomy" id="79200"/>
    <lineage>
        <taxon>Eukaryota</taxon>
        <taxon>Viridiplantae</taxon>
        <taxon>Streptophyta</taxon>
        <taxon>Embryophyta</taxon>
        <taxon>Tracheophyta</taxon>
        <taxon>Spermatophyta</taxon>
        <taxon>Magnoliopsida</taxon>
        <taxon>eudicotyledons</taxon>
        <taxon>Gunneridae</taxon>
        <taxon>Pentapetalae</taxon>
        <taxon>asterids</taxon>
        <taxon>campanulids</taxon>
        <taxon>Apiales</taxon>
        <taxon>Apiaceae</taxon>
        <taxon>Apioideae</taxon>
        <taxon>Scandiceae</taxon>
        <taxon>Daucinae</taxon>
        <taxon>Daucus</taxon>
        <taxon>Daucus sect. Daucus</taxon>
    </lineage>
</organism>
<keyword evidence="4" id="KW-0804">Transcription</keyword>
<dbReference type="Gene3D" id="3.30.890.10">
    <property type="entry name" value="Methyl-cpg-binding Protein 2, Chain A"/>
    <property type="match status" value="1"/>
</dbReference>
<dbReference type="SMART" id="SM00391">
    <property type="entry name" value="MBD"/>
    <property type="match status" value="1"/>
</dbReference>
<dbReference type="InterPro" id="IPR016177">
    <property type="entry name" value="DNA-bd_dom_sf"/>
</dbReference>
<dbReference type="GO" id="GO:0005634">
    <property type="term" value="C:nucleus"/>
    <property type="evidence" value="ECO:0007669"/>
    <property type="project" value="UniProtKB-SubCell"/>
</dbReference>
<feature type="region of interest" description="Disordered" evidence="6">
    <location>
        <begin position="1"/>
        <end position="24"/>
    </location>
</feature>
<comment type="subcellular location">
    <subcellularLocation>
        <location evidence="1">Nucleus</location>
    </subcellularLocation>
</comment>
<dbReference type="SUPFAM" id="SSF54171">
    <property type="entry name" value="DNA-binding domain"/>
    <property type="match status" value="1"/>
</dbReference>
<keyword evidence="9" id="KW-1185">Reference proteome</keyword>
<keyword evidence="5" id="KW-0539">Nucleus</keyword>
<dbReference type="PROSITE" id="PS50982">
    <property type="entry name" value="MBD"/>
    <property type="match status" value="1"/>
</dbReference>
<dbReference type="GO" id="GO:0003677">
    <property type="term" value="F:DNA binding"/>
    <property type="evidence" value="ECO:0007669"/>
    <property type="project" value="UniProtKB-KW"/>
</dbReference>
<evidence type="ECO:0000256" key="2">
    <source>
        <dbReference type="ARBA" id="ARBA00023015"/>
    </source>
</evidence>
<evidence type="ECO:0000256" key="6">
    <source>
        <dbReference type="SAM" id="MobiDB-lite"/>
    </source>
</evidence>
<feature type="domain" description="MBD" evidence="7">
    <location>
        <begin position="11"/>
        <end position="83"/>
    </location>
</feature>
<keyword evidence="2" id="KW-0805">Transcription regulation</keyword>
<feature type="region of interest" description="Disordered" evidence="6">
    <location>
        <begin position="65"/>
        <end position="107"/>
    </location>
</feature>
<protein>
    <recommendedName>
        <fullName evidence="7">MBD domain-containing protein</fullName>
    </recommendedName>
</protein>
<dbReference type="AlphaFoldDB" id="A0AAF1AGL9"/>